<protein>
    <submittedName>
        <fullName evidence="4">GCN5 family acetyltransferase</fullName>
    </submittedName>
</protein>
<dbReference type="STRING" id="189425.PGRAT_13230"/>
<gene>
    <name evidence="4" type="ORF">PGRAT_13230</name>
</gene>
<evidence type="ECO:0000313" key="5">
    <source>
        <dbReference type="Proteomes" id="UP000029500"/>
    </source>
</evidence>
<dbReference type="PROSITE" id="PS51186">
    <property type="entry name" value="GNAT"/>
    <property type="match status" value="1"/>
</dbReference>
<evidence type="ECO:0000313" key="4">
    <source>
        <dbReference type="EMBL" id="AIQ68469.1"/>
    </source>
</evidence>
<accession>A0A089NHE8</accession>
<proteinExistence type="predicted"/>
<dbReference type="InterPro" id="IPR000182">
    <property type="entry name" value="GNAT_dom"/>
</dbReference>
<name>A0A089NHE8_9BACL</name>
<keyword evidence="1 4" id="KW-0808">Transferase</keyword>
<dbReference type="AlphaFoldDB" id="A0A089NHE8"/>
<dbReference type="PANTHER" id="PTHR43877">
    <property type="entry name" value="AMINOALKYLPHOSPHONATE N-ACETYLTRANSFERASE-RELATED-RELATED"/>
    <property type="match status" value="1"/>
</dbReference>
<dbReference type="InterPro" id="IPR050832">
    <property type="entry name" value="Bact_Acetyltransf"/>
</dbReference>
<reference evidence="4 5" key="1">
    <citation type="submission" date="2014-08" db="EMBL/GenBank/DDBJ databases">
        <title>Comparative genomics of the Paenibacillus odorifer group.</title>
        <authorList>
            <person name="den Bakker H.C."/>
            <person name="Tsai Y.-C."/>
            <person name="Martin N."/>
            <person name="Korlach J."/>
            <person name="Wiedmann M."/>
        </authorList>
    </citation>
    <scope>NUCLEOTIDE SEQUENCE [LARGE SCALE GENOMIC DNA]</scope>
    <source>
        <strain evidence="4 5">DSM 15220</strain>
    </source>
</reference>
<dbReference type="EMBL" id="CP009287">
    <property type="protein sequence ID" value="AIQ68469.1"/>
    <property type="molecule type" value="Genomic_DNA"/>
</dbReference>
<keyword evidence="2" id="KW-0012">Acyltransferase</keyword>
<evidence type="ECO:0000259" key="3">
    <source>
        <dbReference type="PROSITE" id="PS51186"/>
    </source>
</evidence>
<dbReference type="Gene3D" id="3.40.630.30">
    <property type="match status" value="1"/>
</dbReference>
<dbReference type="GO" id="GO:0016747">
    <property type="term" value="F:acyltransferase activity, transferring groups other than amino-acyl groups"/>
    <property type="evidence" value="ECO:0007669"/>
    <property type="project" value="InterPro"/>
</dbReference>
<dbReference type="OrthoDB" id="1895809at2"/>
<feature type="domain" description="N-acetyltransferase" evidence="3">
    <location>
        <begin position="7"/>
        <end position="178"/>
    </location>
</feature>
<sequence>MTKPELLTIHPLTPDDFPSVCELFRHTITDAFEQEGLASLQDDIQNEIDNKQQMAASALNLKNSGLFFLVAKLDGRVAGTISFGPCGENIRSCTGHQLDDVGELGSLYILPSCQGQGIGSALIKEMLDDLRSRGIEEFCLDSGYKRAQQRWLRKFGEPYTVVKDYWGPDSVHMVWLCKTTTLTTTC</sequence>
<dbReference type="Proteomes" id="UP000029500">
    <property type="component" value="Chromosome"/>
</dbReference>
<evidence type="ECO:0000256" key="1">
    <source>
        <dbReference type="ARBA" id="ARBA00022679"/>
    </source>
</evidence>
<dbReference type="KEGG" id="pgm:PGRAT_13230"/>
<dbReference type="InterPro" id="IPR016181">
    <property type="entry name" value="Acyl_CoA_acyltransferase"/>
</dbReference>
<dbReference type="CDD" id="cd04301">
    <property type="entry name" value="NAT_SF"/>
    <property type="match status" value="1"/>
</dbReference>
<dbReference type="HOGENOM" id="CLU_127641_0_0_9"/>
<organism evidence="4 5">
    <name type="scientific">Paenibacillus graminis</name>
    <dbReference type="NCBI Taxonomy" id="189425"/>
    <lineage>
        <taxon>Bacteria</taxon>
        <taxon>Bacillati</taxon>
        <taxon>Bacillota</taxon>
        <taxon>Bacilli</taxon>
        <taxon>Bacillales</taxon>
        <taxon>Paenibacillaceae</taxon>
        <taxon>Paenibacillus</taxon>
    </lineage>
</organism>
<dbReference type="Pfam" id="PF00583">
    <property type="entry name" value="Acetyltransf_1"/>
    <property type="match status" value="1"/>
</dbReference>
<dbReference type="PANTHER" id="PTHR43877:SF2">
    <property type="entry name" value="AMINOALKYLPHOSPHONATE N-ACETYLTRANSFERASE-RELATED"/>
    <property type="match status" value="1"/>
</dbReference>
<dbReference type="RefSeq" id="WP_025709352.1">
    <property type="nucleotide sequence ID" value="NZ_CP009287.1"/>
</dbReference>
<dbReference type="SUPFAM" id="SSF55729">
    <property type="entry name" value="Acyl-CoA N-acyltransferases (Nat)"/>
    <property type="match status" value="1"/>
</dbReference>
<evidence type="ECO:0000256" key="2">
    <source>
        <dbReference type="ARBA" id="ARBA00023315"/>
    </source>
</evidence>
<keyword evidence="5" id="KW-1185">Reference proteome</keyword>
<dbReference type="eggNOG" id="COG3153">
    <property type="taxonomic scope" value="Bacteria"/>
</dbReference>